<protein>
    <submittedName>
        <fullName evidence="3">GAF domain-containing protein</fullName>
    </submittedName>
</protein>
<evidence type="ECO:0000256" key="1">
    <source>
        <dbReference type="SAM" id="MobiDB-lite"/>
    </source>
</evidence>
<dbReference type="Pfam" id="PF01590">
    <property type="entry name" value="GAF"/>
    <property type="match status" value="1"/>
</dbReference>
<dbReference type="PANTHER" id="PTHR43102:SF2">
    <property type="entry name" value="GAF DOMAIN-CONTAINING PROTEIN"/>
    <property type="match status" value="1"/>
</dbReference>
<feature type="region of interest" description="Disordered" evidence="1">
    <location>
        <begin position="105"/>
        <end position="143"/>
    </location>
</feature>
<evidence type="ECO:0000313" key="3">
    <source>
        <dbReference type="EMBL" id="RJT81791.1"/>
    </source>
</evidence>
<dbReference type="Proteomes" id="UP000272560">
    <property type="component" value="Unassembled WGS sequence"/>
</dbReference>
<dbReference type="Gene3D" id="3.30.450.40">
    <property type="match status" value="1"/>
</dbReference>
<organism evidence="3 4">
    <name type="scientific">Arthrobacter cheniae</name>
    <dbReference type="NCBI Taxonomy" id="1258888"/>
    <lineage>
        <taxon>Bacteria</taxon>
        <taxon>Bacillati</taxon>
        <taxon>Actinomycetota</taxon>
        <taxon>Actinomycetes</taxon>
        <taxon>Micrococcales</taxon>
        <taxon>Micrococcaceae</taxon>
        <taxon>Arthrobacter</taxon>
    </lineage>
</organism>
<accession>A0A3A5M9X5</accession>
<sequence>MLNGYLQQWTAIQTVRAAKLQPEDVFMSYLGLSGDANEFEIEGYLCGLVMLPAADRDLLAHAINELLDSTGSMVDGAHYSDPDAESSSGYSDYLRTLNLSPDRYDFAAPPAGDHSTSSTTSTDIPASLDTADPGAGGPATDGHELRADVHESEFRRVQALHESRLLERGNEERFDRITRQARDHFGVSSASIALITEDSQVIKSVIGPLGQDLPRDLSLCATTIKHDRTLVITDASVHPQWRDHPLVAGGPEVRFYAGHPICTAGGWRIGTICLMDDRPRAFTDEDVQVLRRLAAQVQIEMWV</sequence>
<dbReference type="RefSeq" id="WP_120147611.1">
    <property type="nucleotide sequence ID" value="NZ_QZVT01000002.1"/>
</dbReference>
<dbReference type="EMBL" id="QZVT01000002">
    <property type="protein sequence ID" value="RJT81791.1"/>
    <property type="molecule type" value="Genomic_DNA"/>
</dbReference>
<dbReference type="PANTHER" id="PTHR43102">
    <property type="entry name" value="SLR1143 PROTEIN"/>
    <property type="match status" value="1"/>
</dbReference>
<proteinExistence type="predicted"/>
<evidence type="ECO:0000259" key="2">
    <source>
        <dbReference type="SMART" id="SM00065"/>
    </source>
</evidence>
<dbReference type="OrthoDB" id="9151676at2"/>
<comment type="caution">
    <text evidence="3">The sequence shown here is derived from an EMBL/GenBank/DDBJ whole genome shotgun (WGS) entry which is preliminary data.</text>
</comment>
<name>A0A3A5M9X5_9MICC</name>
<evidence type="ECO:0000313" key="4">
    <source>
        <dbReference type="Proteomes" id="UP000272560"/>
    </source>
</evidence>
<dbReference type="SMART" id="SM00065">
    <property type="entry name" value="GAF"/>
    <property type="match status" value="1"/>
</dbReference>
<keyword evidence="4" id="KW-1185">Reference proteome</keyword>
<reference evidence="3 4" key="1">
    <citation type="submission" date="2018-09" db="EMBL/GenBank/DDBJ databases">
        <title>Novel species of Arthrobacter.</title>
        <authorList>
            <person name="Liu Q."/>
            <person name="Xin Y.-H."/>
        </authorList>
    </citation>
    <scope>NUCLEOTIDE SEQUENCE [LARGE SCALE GENOMIC DNA]</scope>
    <source>
        <strain evidence="3 4">Hz2</strain>
    </source>
</reference>
<dbReference type="InterPro" id="IPR003018">
    <property type="entry name" value="GAF"/>
</dbReference>
<gene>
    <name evidence="3" type="ORF">D6T63_03235</name>
</gene>
<feature type="domain" description="GAF" evidence="2">
    <location>
        <begin position="169"/>
        <end position="300"/>
    </location>
</feature>
<dbReference type="SUPFAM" id="SSF55781">
    <property type="entry name" value="GAF domain-like"/>
    <property type="match status" value="1"/>
</dbReference>
<dbReference type="AlphaFoldDB" id="A0A3A5M9X5"/>
<dbReference type="InterPro" id="IPR029016">
    <property type="entry name" value="GAF-like_dom_sf"/>
</dbReference>